<evidence type="ECO:0000313" key="2">
    <source>
        <dbReference type="Proteomes" id="UP000595053"/>
    </source>
</evidence>
<reference evidence="1 2" key="1">
    <citation type="submission" date="2020-10" db="EMBL/GenBank/DDBJ databases">
        <title>Trueperella pecoris sp. nov. isolated from bovine and porcine specimens.</title>
        <authorList>
            <person name="Schoenecker L."/>
            <person name="Schnydrig P."/>
            <person name="Brodard I."/>
            <person name="Thomann A."/>
            <person name="Hemphill A."/>
            <person name="Rodriguez-Campos S."/>
            <person name="Perreten V."/>
            <person name="Jores J."/>
            <person name="Kittl S."/>
        </authorList>
    </citation>
    <scope>NUCLEOTIDE SEQUENCE [LARGE SCALE GENOMIC DNA]</scope>
    <source>
        <strain evidence="1 2">15A0121</strain>
    </source>
</reference>
<dbReference type="RefSeq" id="WP_197550742.1">
    <property type="nucleotide sequence ID" value="NZ_CP063213.1"/>
</dbReference>
<name>A0A7M1QS02_9ACTO</name>
<dbReference type="Pfam" id="PF09438">
    <property type="entry name" value="DUF2017"/>
    <property type="match status" value="1"/>
</dbReference>
<dbReference type="Proteomes" id="UP000595053">
    <property type="component" value="Chromosome"/>
</dbReference>
<sequence>MMAFMVARGGYRAQANDQERAMLASLARDVVVLLGSDVEHEAERRAQSVDPDDPLAALEADVADIAEAIATEHEPHTQAPYDKAIDRLLPDMSEDPDEADKLRDLTETSVASQKIENLVTLYQGLDGVAPGSSDIYVPNDEAGVWLSALNDIRLVLAARLDINDDESADAVYERAGLFTGSRSREADDLPEIETADDMLAVLYAMTTWWQDSLITAVRNKALRG</sequence>
<gene>
    <name evidence="1" type="ORF">INS88_06500</name>
</gene>
<organism evidence="1 2">
    <name type="scientific">Trueperella pecoris</name>
    <dbReference type="NCBI Taxonomy" id="2733571"/>
    <lineage>
        <taxon>Bacteria</taxon>
        <taxon>Bacillati</taxon>
        <taxon>Actinomycetota</taxon>
        <taxon>Actinomycetes</taxon>
        <taxon>Actinomycetales</taxon>
        <taxon>Actinomycetaceae</taxon>
        <taxon>Trueperella</taxon>
    </lineage>
</organism>
<keyword evidence="2" id="KW-1185">Reference proteome</keyword>
<dbReference type="InterPro" id="IPR018561">
    <property type="entry name" value="AosR"/>
</dbReference>
<accession>A0A8A5U370</accession>
<dbReference type="AlphaFoldDB" id="A0A7M1QS02"/>
<accession>A0A7M1QS02</accession>
<evidence type="ECO:0000313" key="1">
    <source>
        <dbReference type="EMBL" id="QOR44942.1"/>
    </source>
</evidence>
<proteinExistence type="predicted"/>
<dbReference type="EMBL" id="CP063213">
    <property type="protein sequence ID" value="QOR44942.1"/>
    <property type="molecule type" value="Genomic_DNA"/>
</dbReference>
<protein>
    <submittedName>
        <fullName evidence="1">DUF2017 family protein</fullName>
    </submittedName>
</protein>